<dbReference type="PROSITE" id="PS00065">
    <property type="entry name" value="D_2_HYDROXYACID_DH_1"/>
    <property type="match status" value="1"/>
</dbReference>
<dbReference type="FunFam" id="3.40.50.720:FF:000041">
    <property type="entry name" value="D-3-phosphoglycerate dehydrogenase"/>
    <property type="match status" value="1"/>
</dbReference>
<name>A0A1G2MLT7_9BACT</name>
<dbReference type="Gene3D" id="3.40.50.720">
    <property type="entry name" value="NAD(P)-binding Rossmann-like Domain"/>
    <property type="match status" value="2"/>
</dbReference>
<dbReference type="InterPro" id="IPR006139">
    <property type="entry name" value="D-isomer_2_OHA_DH_cat_dom"/>
</dbReference>
<dbReference type="PROSITE" id="PS00671">
    <property type="entry name" value="D_2_HYDROXYACID_DH_3"/>
    <property type="match status" value="1"/>
</dbReference>
<dbReference type="InterPro" id="IPR029753">
    <property type="entry name" value="D-isomer_DH_CS"/>
</dbReference>
<keyword evidence="2 4" id="KW-0560">Oxidoreductase</keyword>
<evidence type="ECO:0000256" key="3">
    <source>
        <dbReference type="ARBA" id="ARBA00023027"/>
    </source>
</evidence>
<dbReference type="EMBL" id="MHRK01000007">
    <property type="protein sequence ID" value="OHA24704.1"/>
    <property type="molecule type" value="Genomic_DNA"/>
</dbReference>
<dbReference type="PANTHER" id="PTHR43026:SF1">
    <property type="entry name" value="2-HYDROXYACID DEHYDROGENASE HOMOLOG 1-RELATED"/>
    <property type="match status" value="1"/>
</dbReference>
<gene>
    <name evidence="7" type="ORF">A3C72_03750</name>
</gene>
<comment type="caution">
    <text evidence="7">The sequence shown here is derived from an EMBL/GenBank/DDBJ whole genome shotgun (WGS) entry which is preliminary data.</text>
</comment>
<sequence>MSKNIAFFGTKPWEKEYIESKKEILADAALWFTEEILSNDHMPKETNFDAISVFVDSTVTKEVLAKFPILQFIATRSTGYDHIDMVAAKSKGVEVSSVPSYGANTVAEMAFGLILSLSRKIFESYDRIRESGNWSVEGLRGFDLMGKTIGVVGTGKIGRHVISIAKGFGMNVIGYDPKPNLSLAAEFDFPYKPLNDLLAESDVVTLHLPYMPETHHLMDDIRISLMKPGALLINTSRGGIVDTNALVKALKDGRLGGAGLDVLEEEGVIKDEIDFLVSGKPEGHDWKTVIANHVLIDMPNVIITPHNAFNTKEAIERILDTTVENIAGYMNGQIKNKVE</sequence>
<evidence type="ECO:0000256" key="2">
    <source>
        <dbReference type="ARBA" id="ARBA00023002"/>
    </source>
</evidence>
<evidence type="ECO:0000259" key="6">
    <source>
        <dbReference type="Pfam" id="PF02826"/>
    </source>
</evidence>
<dbReference type="InterPro" id="IPR036291">
    <property type="entry name" value="NAD(P)-bd_dom_sf"/>
</dbReference>
<dbReference type="GO" id="GO:0008720">
    <property type="term" value="F:D-lactate dehydrogenase (NAD+) activity"/>
    <property type="evidence" value="ECO:0007669"/>
    <property type="project" value="TreeGrafter"/>
</dbReference>
<feature type="domain" description="D-isomer specific 2-hydroxyacid dehydrogenase catalytic" evidence="5">
    <location>
        <begin position="21"/>
        <end position="336"/>
    </location>
</feature>
<evidence type="ECO:0000313" key="7">
    <source>
        <dbReference type="EMBL" id="OHA24704.1"/>
    </source>
</evidence>
<organism evidence="7 8">
    <name type="scientific">Candidatus Taylorbacteria bacterium RIFCSPHIGHO2_02_FULL_43_32b</name>
    <dbReference type="NCBI Taxonomy" id="1802306"/>
    <lineage>
        <taxon>Bacteria</taxon>
        <taxon>Candidatus Tayloriibacteriota</taxon>
    </lineage>
</organism>
<dbReference type="AlphaFoldDB" id="A0A1G2MLT7"/>
<reference evidence="7 8" key="1">
    <citation type="journal article" date="2016" name="Nat. Commun.">
        <title>Thousands of microbial genomes shed light on interconnected biogeochemical processes in an aquifer system.</title>
        <authorList>
            <person name="Anantharaman K."/>
            <person name="Brown C.T."/>
            <person name="Hug L.A."/>
            <person name="Sharon I."/>
            <person name="Castelle C.J."/>
            <person name="Probst A.J."/>
            <person name="Thomas B.C."/>
            <person name="Singh A."/>
            <person name="Wilkins M.J."/>
            <person name="Karaoz U."/>
            <person name="Brodie E.L."/>
            <person name="Williams K.H."/>
            <person name="Hubbard S.S."/>
            <person name="Banfield J.F."/>
        </authorList>
    </citation>
    <scope>NUCLEOTIDE SEQUENCE [LARGE SCALE GENOMIC DNA]</scope>
</reference>
<dbReference type="PROSITE" id="PS00670">
    <property type="entry name" value="D_2_HYDROXYACID_DH_2"/>
    <property type="match status" value="1"/>
</dbReference>
<dbReference type="GO" id="GO:0047545">
    <property type="term" value="F:(S)-2-hydroxyglutarate dehydrogenase activity"/>
    <property type="evidence" value="ECO:0007669"/>
    <property type="project" value="UniProtKB-ARBA"/>
</dbReference>
<dbReference type="GO" id="GO:0004617">
    <property type="term" value="F:phosphoglycerate dehydrogenase activity"/>
    <property type="evidence" value="ECO:0007669"/>
    <property type="project" value="UniProtKB-ARBA"/>
</dbReference>
<comment type="similarity">
    <text evidence="1 4">Belongs to the D-isomer specific 2-hydroxyacid dehydrogenase family.</text>
</comment>
<feature type="domain" description="D-isomer specific 2-hydroxyacid dehydrogenase NAD-binding" evidence="6">
    <location>
        <begin position="111"/>
        <end position="308"/>
    </location>
</feature>
<evidence type="ECO:0000256" key="1">
    <source>
        <dbReference type="ARBA" id="ARBA00005854"/>
    </source>
</evidence>
<dbReference type="GO" id="GO:0051287">
    <property type="term" value="F:NAD binding"/>
    <property type="evidence" value="ECO:0007669"/>
    <property type="project" value="InterPro"/>
</dbReference>
<evidence type="ECO:0000259" key="5">
    <source>
        <dbReference type="Pfam" id="PF00389"/>
    </source>
</evidence>
<proteinExistence type="inferred from homology"/>
<dbReference type="STRING" id="1802306.A3C72_03750"/>
<evidence type="ECO:0008006" key="9">
    <source>
        <dbReference type="Google" id="ProtNLM"/>
    </source>
</evidence>
<dbReference type="GO" id="GO:0006564">
    <property type="term" value="P:L-serine biosynthetic process"/>
    <property type="evidence" value="ECO:0007669"/>
    <property type="project" value="UniProtKB-ARBA"/>
</dbReference>
<dbReference type="PANTHER" id="PTHR43026">
    <property type="entry name" value="2-HYDROXYACID DEHYDROGENASE HOMOLOG 1-RELATED"/>
    <property type="match status" value="1"/>
</dbReference>
<evidence type="ECO:0000313" key="8">
    <source>
        <dbReference type="Proteomes" id="UP000177130"/>
    </source>
</evidence>
<dbReference type="SUPFAM" id="SSF52283">
    <property type="entry name" value="Formate/glycerate dehydrogenase catalytic domain-like"/>
    <property type="match status" value="1"/>
</dbReference>
<dbReference type="Pfam" id="PF02826">
    <property type="entry name" value="2-Hacid_dh_C"/>
    <property type="match status" value="1"/>
</dbReference>
<accession>A0A1G2MLT7</accession>
<protein>
    <recommendedName>
        <fullName evidence="9">Hydroxyacid dehydrogenase</fullName>
    </recommendedName>
</protein>
<dbReference type="SUPFAM" id="SSF51735">
    <property type="entry name" value="NAD(P)-binding Rossmann-fold domains"/>
    <property type="match status" value="1"/>
</dbReference>
<dbReference type="Proteomes" id="UP000177130">
    <property type="component" value="Unassembled WGS sequence"/>
</dbReference>
<dbReference type="InterPro" id="IPR029752">
    <property type="entry name" value="D-isomer_DH_CS1"/>
</dbReference>
<keyword evidence="3" id="KW-0520">NAD</keyword>
<evidence type="ECO:0000256" key="4">
    <source>
        <dbReference type="RuleBase" id="RU003719"/>
    </source>
</evidence>
<dbReference type="InterPro" id="IPR006140">
    <property type="entry name" value="D-isomer_DH_NAD-bd"/>
</dbReference>
<dbReference type="InterPro" id="IPR058205">
    <property type="entry name" value="D-LDH-like"/>
</dbReference>
<dbReference type="Pfam" id="PF00389">
    <property type="entry name" value="2-Hacid_dh"/>
    <property type="match status" value="1"/>
</dbReference>